<accession>A0A1T5PBP5</accession>
<evidence type="ECO:0000259" key="2">
    <source>
        <dbReference type="Pfam" id="PF01343"/>
    </source>
</evidence>
<dbReference type="STRING" id="393003.SAMN05660461_5996"/>
<dbReference type="GO" id="GO:0008233">
    <property type="term" value="F:peptidase activity"/>
    <property type="evidence" value="ECO:0007669"/>
    <property type="project" value="InterPro"/>
</dbReference>
<dbReference type="PANTHER" id="PTHR42987:SF4">
    <property type="entry name" value="PROTEASE SOHB-RELATED"/>
    <property type="match status" value="1"/>
</dbReference>
<gene>
    <name evidence="3" type="ORF">SAMN05660461_5996</name>
</gene>
<dbReference type="Gene3D" id="3.90.226.10">
    <property type="entry name" value="2-enoyl-CoA Hydratase, Chain A, domain 1"/>
    <property type="match status" value="1"/>
</dbReference>
<dbReference type="GO" id="GO:0006508">
    <property type="term" value="P:proteolysis"/>
    <property type="evidence" value="ECO:0007669"/>
    <property type="project" value="InterPro"/>
</dbReference>
<evidence type="ECO:0000313" key="3">
    <source>
        <dbReference type="EMBL" id="SKD10096.1"/>
    </source>
</evidence>
<evidence type="ECO:0000256" key="1">
    <source>
        <dbReference type="ARBA" id="ARBA00008683"/>
    </source>
</evidence>
<dbReference type="InterPro" id="IPR002142">
    <property type="entry name" value="Peptidase_S49"/>
</dbReference>
<dbReference type="Proteomes" id="UP000190166">
    <property type="component" value="Unassembled WGS sequence"/>
</dbReference>
<reference evidence="3 4" key="1">
    <citation type="submission" date="2017-02" db="EMBL/GenBank/DDBJ databases">
        <authorList>
            <person name="Peterson S.W."/>
        </authorList>
    </citation>
    <scope>NUCLEOTIDE SEQUENCE [LARGE SCALE GENOMIC DNA]</scope>
    <source>
        <strain evidence="3 4">DSM 18108</strain>
    </source>
</reference>
<comment type="similarity">
    <text evidence="1">Belongs to the peptidase S49 family.</text>
</comment>
<feature type="domain" description="Peptidase S49" evidence="2">
    <location>
        <begin position="145"/>
        <end position="289"/>
    </location>
</feature>
<dbReference type="PANTHER" id="PTHR42987">
    <property type="entry name" value="PEPTIDASE S49"/>
    <property type="match status" value="1"/>
</dbReference>
<protein>
    <submittedName>
        <fullName evidence="3">Peptidase family S49</fullName>
    </submittedName>
</protein>
<dbReference type="Gene3D" id="1.20.5.340">
    <property type="match status" value="1"/>
</dbReference>
<proteinExistence type="inferred from homology"/>
<dbReference type="EMBL" id="FUZZ01000006">
    <property type="protein sequence ID" value="SKD10096.1"/>
    <property type="molecule type" value="Genomic_DNA"/>
</dbReference>
<dbReference type="SUPFAM" id="SSF52096">
    <property type="entry name" value="ClpP/crotonase"/>
    <property type="match status" value="1"/>
</dbReference>
<name>A0A1T5PBP5_9BACT</name>
<dbReference type="Pfam" id="PF01343">
    <property type="entry name" value="Peptidase_S49"/>
    <property type="match status" value="1"/>
</dbReference>
<keyword evidence="4" id="KW-1185">Reference proteome</keyword>
<organism evidence="3 4">
    <name type="scientific">Chitinophaga ginsengisegetis</name>
    <dbReference type="NCBI Taxonomy" id="393003"/>
    <lineage>
        <taxon>Bacteria</taxon>
        <taxon>Pseudomonadati</taxon>
        <taxon>Bacteroidota</taxon>
        <taxon>Chitinophagia</taxon>
        <taxon>Chitinophagales</taxon>
        <taxon>Chitinophagaceae</taxon>
        <taxon>Chitinophaga</taxon>
    </lineage>
</organism>
<dbReference type="AlphaFoldDB" id="A0A1T5PBP5"/>
<evidence type="ECO:0000313" key="4">
    <source>
        <dbReference type="Proteomes" id="UP000190166"/>
    </source>
</evidence>
<dbReference type="InterPro" id="IPR029045">
    <property type="entry name" value="ClpP/crotonase-like_dom_sf"/>
</dbReference>
<sequence>MLSRHFCAMTSNFHILSAILNGPWLITPDYAQAMLPWVASLYSGSGSVAAVPRSGYSSERPFIVAPRTGKRYEWNDTPPEGSVAVIPITGPITKYNGGCGEPGSIQRQSLVAEVDARSEIVGALYLYDTPGGQVSGTSSLANAIRNAKKRSVAYVDDGIAASAGMWFLSASAEAYVSQKTDQVGSIGAYTSLVNFSGYFEKLGIKIQEIYAPQSTDKNGSYRAAIEGNEDLIKQDLSVVVDGFINFVADRSPRARASIDKWSTGKMFHAADAKKYGLHEGVLPMRGAIQRVVALNKNSTPTISSNTKHTTMAFEQTLSAAQAEEFEVVEGGFLATEDQLNNVEAHITGLQSQLSASQETVTAQGQQIEQLQTAATASESTIQRLQTELKNKGKRDAVTFTNPEVGVEDDAEVKEDRYADLRKAAFPNWQG</sequence>